<dbReference type="GO" id="GO:0004674">
    <property type="term" value="F:protein serine/threonine kinase activity"/>
    <property type="evidence" value="ECO:0007669"/>
    <property type="project" value="TreeGrafter"/>
</dbReference>
<reference evidence="2" key="1">
    <citation type="journal article" date="2015" name="Genom Data">
        <title>Genome sequences of six Phytophthora species associated with forests in New Zealand.</title>
        <authorList>
            <person name="Studholme D.J."/>
            <person name="McDougal R.L."/>
            <person name="Sambles C."/>
            <person name="Hansen E."/>
            <person name="Hardy G."/>
            <person name="Grant M."/>
            <person name="Ganley R.J."/>
            <person name="Williams N.M."/>
        </authorList>
    </citation>
    <scope>NUCLEOTIDE SEQUENCE</scope>
    <source>
        <strain evidence="2">NZFS 2646</strain>
        <strain evidence="3">NZFS 3630</strain>
    </source>
</reference>
<proteinExistence type="predicted"/>
<name>A0A421GS66_9STRA</name>
<dbReference type="SMART" id="SM00220">
    <property type="entry name" value="S_TKc"/>
    <property type="match status" value="1"/>
</dbReference>
<reference evidence="2" key="3">
    <citation type="submission" date="2020-06" db="EMBL/GenBank/DDBJ databases">
        <authorList>
            <person name="Studholme D.J."/>
        </authorList>
    </citation>
    <scope>NUCLEOTIDE SEQUENCE</scope>
    <source>
        <strain evidence="2">NZFS 2646</strain>
        <strain evidence="3">NZFS 3630</strain>
    </source>
</reference>
<evidence type="ECO:0000313" key="5">
    <source>
        <dbReference type="EMBL" id="RLN80773.1"/>
    </source>
</evidence>
<dbReference type="InterPro" id="IPR051681">
    <property type="entry name" value="Ser/Thr_Kinases-Pseudokinases"/>
</dbReference>
<gene>
    <name evidence="4" type="ORF">BBI17_002322</name>
    <name evidence="5" type="ORF">BBO99_00004252</name>
    <name evidence="2" type="ORF">JM16_005595</name>
    <name evidence="3" type="ORF">JM18_005331</name>
</gene>
<dbReference type="Gene3D" id="1.10.510.10">
    <property type="entry name" value="Transferase(Phosphotransferase) domain 1"/>
    <property type="match status" value="1"/>
</dbReference>
<sequence>MVDVEAILSSSDLQEQVNKGRDEHKQLYHQLTAIQVELQTLEDSESLDDSVNQRRNQIHARFDAVVLKFEAYLMKYNMNRTTRKLHISDEWRERLEIKAEVVHLKTSLGLVNLGAAMKTKTKAVADNSAAIVTKAKVATDNSVAKAKEAKDSRVAKVRTAIRDEQAKIQAAMEHPNIVKFMGVAWNSLTEDLCSVAEFMDGGDLKMLLDQFEEQNYSTGFDYTKVRIAMHVARALTYLHLLDPPVIHRDLKSKNILLNQDLDAKLTDFGISRERTDRAMTAGVGTSLWMAPEVMLGQSYDEKADIFSFGVVLAELSTHLSPYSNAKRPGSTQQMPLIAILHDITVGKLSVEFSEEGPESVVELGLACVSRDPKERPTAPEALYRLHTILTYEMSI</sequence>
<accession>A0A421GS66</accession>
<dbReference type="AlphaFoldDB" id="A0A421GS66"/>
<organism evidence="5 6">
    <name type="scientific">Phytophthora kernoviae</name>
    <dbReference type="NCBI Taxonomy" id="325452"/>
    <lineage>
        <taxon>Eukaryota</taxon>
        <taxon>Sar</taxon>
        <taxon>Stramenopiles</taxon>
        <taxon>Oomycota</taxon>
        <taxon>Peronosporomycetes</taxon>
        <taxon>Peronosporales</taxon>
        <taxon>Peronosporaceae</taxon>
        <taxon>Phytophthora</taxon>
    </lineage>
</organism>
<feature type="domain" description="Protein kinase" evidence="1">
    <location>
        <begin position="102"/>
        <end position="389"/>
    </location>
</feature>
<dbReference type="Proteomes" id="UP000792063">
    <property type="component" value="Unassembled WGS sequence"/>
</dbReference>
<dbReference type="InterPro" id="IPR008271">
    <property type="entry name" value="Ser/Thr_kinase_AS"/>
</dbReference>
<protein>
    <recommendedName>
        <fullName evidence="1">Protein kinase domain-containing protein</fullName>
    </recommendedName>
</protein>
<evidence type="ECO:0000313" key="3">
    <source>
        <dbReference type="EMBL" id="KAG2524547.1"/>
    </source>
</evidence>
<dbReference type="InterPro" id="IPR011009">
    <property type="entry name" value="Kinase-like_dom_sf"/>
</dbReference>
<evidence type="ECO:0000259" key="1">
    <source>
        <dbReference type="PROSITE" id="PS50011"/>
    </source>
</evidence>
<evidence type="ECO:0000313" key="4">
    <source>
        <dbReference type="EMBL" id="RLN38011.1"/>
    </source>
</evidence>
<dbReference type="PROSITE" id="PS50011">
    <property type="entry name" value="PROTEIN_KINASE_DOM"/>
    <property type="match status" value="1"/>
</dbReference>
<keyword evidence="6" id="KW-1185">Reference proteome</keyword>
<reference evidence="6 7" key="2">
    <citation type="submission" date="2018-07" db="EMBL/GenBank/DDBJ databases">
        <title>Genome sequencing of oomycete isolates from Chile give support for New Zealand origin for Phytophthora kernoviae and make available the first Nothophytophthora sp. genome.</title>
        <authorList>
            <person name="Studholme D.J."/>
            <person name="Sanfuentes E."/>
            <person name="Panda P."/>
            <person name="Hill R."/>
            <person name="Sambles C."/>
            <person name="Grant M."/>
            <person name="Williams N.M."/>
            <person name="Mcdougal R.L."/>
        </authorList>
    </citation>
    <scope>NUCLEOTIDE SEQUENCE [LARGE SCALE GENOMIC DNA]</scope>
    <source>
        <strain evidence="4">Chile2</strain>
        <strain evidence="5">Chile4</strain>
    </source>
</reference>
<dbReference type="EMBL" id="JPWV03000153">
    <property type="protein sequence ID" value="KAG2522937.1"/>
    <property type="molecule type" value="Genomic_DNA"/>
</dbReference>
<evidence type="ECO:0000313" key="6">
    <source>
        <dbReference type="Proteomes" id="UP000285624"/>
    </source>
</evidence>
<dbReference type="Proteomes" id="UP000785171">
    <property type="component" value="Unassembled WGS sequence"/>
</dbReference>
<dbReference type="GO" id="GO:0005524">
    <property type="term" value="F:ATP binding"/>
    <property type="evidence" value="ECO:0007669"/>
    <property type="project" value="InterPro"/>
</dbReference>
<dbReference type="STRING" id="325452.A0A421GS66"/>
<dbReference type="EMBL" id="MBDN02000098">
    <property type="protein sequence ID" value="RLN80773.1"/>
    <property type="molecule type" value="Genomic_DNA"/>
</dbReference>
<dbReference type="PROSITE" id="PS00108">
    <property type="entry name" value="PROTEIN_KINASE_ST"/>
    <property type="match status" value="1"/>
</dbReference>
<dbReference type="Proteomes" id="UP000285883">
    <property type="component" value="Unassembled WGS sequence"/>
</dbReference>
<dbReference type="PANTHER" id="PTHR44329">
    <property type="entry name" value="SERINE/THREONINE-PROTEIN KINASE TNNI3K-RELATED"/>
    <property type="match status" value="1"/>
</dbReference>
<evidence type="ECO:0000313" key="2">
    <source>
        <dbReference type="EMBL" id="KAG2522937.1"/>
    </source>
</evidence>
<dbReference type="SUPFAM" id="SSF56112">
    <property type="entry name" value="Protein kinase-like (PK-like)"/>
    <property type="match status" value="1"/>
</dbReference>
<dbReference type="EMBL" id="JPWU03000151">
    <property type="protein sequence ID" value="KAG2524547.1"/>
    <property type="molecule type" value="Genomic_DNA"/>
</dbReference>
<dbReference type="InterPro" id="IPR000719">
    <property type="entry name" value="Prot_kinase_dom"/>
</dbReference>
<evidence type="ECO:0000313" key="7">
    <source>
        <dbReference type="Proteomes" id="UP000285883"/>
    </source>
</evidence>
<comment type="caution">
    <text evidence="5">The sequence shown here is derived from an EMBL/GenBank/DDBJ whole genome shotgun (WGS) entry which is preliminary data.</text>
</comment>
<dbReference type="Proteomes" id="UP000285624">
    <property type="component" value="Unassembled WGS sequence"/>
</dbReference>
<dbReference type="PANTHER" id="PTHR44329:SF214">
    <property type="entry name" value="PROTEIN KINASE DOMAIN-CONTAINING PROTEIN"/>
    <property type="match status" value="1"/>
</dbReference>
<dbReference type="EMBL" id="MAYM02000507">
    <property type="protein sequence ID" value="RLN38011.1"/>
    <property type="molecule type" value="Genomic_DNA"/>
</dbReference>
<dbReference type="Pfam" id="PF00069">
    <property type="entry name" value="Pkinase"/>
    <property type="match status" value="1"/>
</dbReference>